<feature type="transmembrane region" description="Helical" evidence="1">
    <location>
        <begin position="45"/>
        <end position="68"/>
    </location>
</feature>
<organism evidence="2 3">
    <name type="scientific">SAR86 cluster bacterium</name>
    <dbReference type="NCBI Taxonomy" id="2030880"/>
    <lineage>
        <taxon>Bacteria</taxon>
        <taxon>Pseudomonadati</taxon>
        <taxon>Pseudomonadota</taxon>
        <taxon>Gammaproteobacteria</taxon>
        <taxon>SAR86 cluster</taxon>
    </lineage>
</organism>
<dbReference type="PANTHER" id="PTHR34351:SF1">
    <property type="entry name" value="SLR1927 PROTEIN"/>
    <property type="match status" value="1"/>
</dbReference>
<evidence type="ECO:0000313" key="3">
    <source>
        <dbReference type="Proteomes" id="UP000228987"/>
    </source>
</evidence>
<dbReference type="EMBL" id="NVWI01000003">
    <property type="protein sequence ID" value="PCJ42133.1"/>
    <property type="molecule type" value="Genomic_DNA"/>
</dbReference>
<keyword evidence="1" id="KW-0812">Transmembrane</keyword>
<dbReference type="PANTHER" id="PTHR34351">
    <property type="entry name" value="SLR1927 PROTEIN-RELATED"/>
    <property type="match status" value="1"/>
</dbReference>
<keyword evidence="1" id="KW-0472">Membrane</keyword>
<accession>A0A2A5CEH5</accession>
<keyword evidence="1" id="KW-1133">Transmembrane helix</keyword>
<evidence type="ECO:0000313" key="2">
    <source>
        <dbReference type="EMBL" id="PCJ42133.1"/>
    </source>
</evidence>
<dbReference type="AlphaFoldDB" id="A0A2A5CEH5"/>
<evidence type="ECO:0000256" key="1">
    <source>
        <dbReference type="SAM" id="Phobius"/>
    </source>
</evidence>
<feature type="transmembrane region" description="Helical" evidence="1">
    <location>
        <begin position="74"/>
        <end position="94"/>
    </location>
</feature>
<sequence length="328" mass="37479">MIATSQTEAYPKTLNPYLIWRRRFGQWVVRRIPPSKNIELHLNNIFIIPTMQGLGFCFVLALMFIGAINYETSLAFALVFLLIGVFILAIFYTYRNLSGLHLSGLTDGSVFVGENAEITIIVNRHGKRTYEAIELGFEKSRKVVANLIENKEQRLSLFVPTLKRGQLNPGRLRVETFYPFGLHRAWSLVDLDLNCLVYPIPIECDLNILNTSDRDGGKVNITRGNDDFYNLREYQPGDPLKHVAWKNFAKGQGMYTKQYSSNIDDKIWLSWSLFSELSKEDRLSRLCYCVLKLDASGVDYGLDIPECVIEPNKGIAHYHSVLRALALF</sequence>
<name>A0A2A5CEH5_9GAMM</name>
<dbReference type="Proteomes" id="UP000228987">
    <property type="component" value="Unassembled WGS sequence"/>
</dbReference>
<gene>
    <name evidence="2" type="ORF">COA71_05955</name>
</gene>
<comment type="caution">
    <text evidence="2">The sequence shown here is derived from an EMBL/GenBank/DDBJ whole genome shotgun (WGS) entry which is preliminary data.</text>
</comment>
<protein>
    <submittedName>
        <fullName evidence="2">Uncharacterized protein</fullName>
    </submittedName>
</protein>
<reference evidence="3" key="1">
    <citation type="submission" date="2017-08" db="EMBL/GenBank/DDBJ databases">
        <title>A dynamic microbial community with high functional redundancy inhabits the cold, oxic subseafloor aquifer.</title>
        <authorList>
            <person name="Tully B.J."/>
            <person name="Wheat C.G."/>
            <person name="Glazer B.T."/>
            <person name="Huber J.A."/>
        </authorList>
    </citation>
    <scope>NUCLEOTIDE SEQUENCE [LARGE SCALE GENOMIC DNA]</scope>
</reference>
<proteinExistence type="predicted"/>